<gene>
    <name evidence="1" type="ORF">H5410_029588</name>
</gene>
<dbReference type="OrthoDB" id="1301361at2759"/>
<dbReference type="AlphaFoldDB" id="A0A9J5YDD6"/>
<dbReference type="EMBL" id="JACXVP010000006">
    <property type="protein sequence ID" value="KAG5598218.1"/>
    <property type="molecule type" value="Genomic_DNA"/>
</dbReference>
<organism evidence="1 2">
    <name type="scientific">Solanum commersonii</name>
    <name type="common">Commerson's wild potato</name>
    <name type="synonym">Commerson's nightshade</name>
    <dbReference type="NCBI Taxonomy" id="4109"/>
    <lineage>
        <taxon>Eukaryota</taxon>
        <taxon>Viridiplantae</taxon>
        <taxon>Streptophyta</taxon>
        <taxon>Embryophyta</taxon>
        <taxon>Tracheophyta</taxon>
        <taxon>Spermatophyta</taxon>
        <taxon>Magnoliopsida</taxon>
        <taxon>eudicotyledons</taxon>
        <taxon>Gunneridae</taxon>
        <taxon>Pentapetalae</taxon>
        <taxon>asterids</taxon>
        <taxon>lamiids</taxon>
        <taxon>Solanales</taxon>
        <taxon>Solanaceae</taxon>
        <taxon>Solanoideae</taxon>
        <taxon>Solaneae</taxon>
        <taxon>Solanum</taxon>
    </lineage>
</organism>
<name>A0A9J5YDD6_SOLCO</name>
<sequence>MPQTPDYLTLESLDAGFGVHANKLEMLSLAFAGDRDCPFGNETLLANAAKLETIFEAQKLSGLNVEVIDERGRPDTRPESSPVEKLYIYRTVSGRRFDTPGFVWIIDEDAALTPYSNGSGFFLGRLQPCVVAVLVMVAVKIMCHRFDPLLSDFAAINYK</sequence>
<evidence type="ECO:0000313" key="2">
    <source>
        <dbReference type="Proteomes" id="UP000824120"/>
    </source>
</evidence>
<evidence type="ECO:0000313" key="1">
    <source>
        <dbReference type="EMBL" id="KAG5598218.1"/>
    </source>
</evidence>
<dbReference type="InterPro" id="IPR032675">
    <property type="entry name" value="LRR_dom_sf"/>
</dbReference>
<keyword evidence="2" id="KW-1185">Reference proteome</keyword>
<comment type="caution">
    <text evidence="1">The sequence shown here is derived from an EMBL/GenBank/DDBJ whole genome shotgun (WGS) entry which is preliminary data.</text>
</comment>
<dbReference type="Gene3D" id="3.80.10.10">
    <property type="entry name" value="Ribonuclease Inhibitor"/>
    <property type="match status" value="1"/>
</dbReference>
<dbReference type="Proteomes" id="UP000824120">
    <property type="component" value="Chromosome 6"/>
</dbReference>
<reference evidence="1 2" key="1">
    <citation type="submission" date="2020-09" db="EMBL/GenBank/DDBJ databases">
        <title>De no assembly of potato wild relative species, Solanum commersonii.</title>
        <authorList>
            <person name="Cho K."/>
        </authorList>
    </citation>
    <scope>NUCLEOTIDE SEQUENCE [LARGE SCALE GENOMIC DNA]</scope>
    <source>
        <strain evidence="1">LZ3.2</strain>
        <tissue evidence="1">Leaf</tissue>
    </source>
</reference>
<proteinExistence type="predicted"/>
<protein>
    <submittedName>
        <fullName evidence="1">Uncharacterized protein</fullName>
    </submittedName>
</protein>
<accession>A0A9J5YDD6</accession>